<name>A0A835YZZ5_9STRA</name>
<dbReference type="EMBL" id="JAFCMP010000235">
    <property type="protein sequence ID" value="KAG5182540.1"/>
    <property type="molecule type" value="Genomic_DNA"/>
</dbReference>
<feature type="compositionally biased region" description="Polar residues" evidence="1">
    <location>
        <begin position="29"/>
        <end position="42"/>
    </location>
</feature>
<proteinExistence type="predicted"/>
<comment type="caution">
    <text evidence="2">The sequence shown here is derived from an EMBL/GenBank/DDBJ whole genome shotgun (WGS) entry which is preliminary data.</text>
</comment>
<feature type="region of interest" description="Disordered" evidence="1">
    <location>
        <begin position="1"/>
        <end position="48"/>
    </location>
</feature>
<dbReference type="Proteomes" id="UP000664859">
    <property type="component" value="Unassembled WGS sequence"/>
</dbReference>
<dbReference type="AlphaFoldDB" id="A0A835YZZ5"/>
<organism evidence="2 3">
    <name type="scientific">Tribonema minus</name>
    <dbReference type="NCBI Taxonomy" id="303371"/>
    <lineage>
        <taxon>Eukaryota</taxon>
        <taxon>Sar</taxon>
        <taxon>Stramenopiles</taxon>
        <taxon>Ochrophyta</taxon>
        <taxon>PX clade</taxon>
        <taxon>Xanthophyceae</taxon>
        <taxon>Tribonematales</taxon>
        <taxon>Tribonemataceae</taxon>
        <taxon>Tribonema</taxon>
    </lineage>
</organism>
<feature type="compositionally biased region" description="Basic residues" evidence="1">
    <location>
        <begin position="386"/>
        <end position="395"/>
    </location>
</feature>
<accession>A0A835YZZ5</accession>
<reference evidence="2" key="1">
    <citation type="submission" date="2021-02" db="EMBL/GenBank/DDBJ databases">
        <title>First Annotated Genome of the Yellow-green Alga Tribonema minus.</title>
        <authorList>
            <person name="Mahan K.M."/>
        </authorList>
    </citation>
    <scope>NUCLEOTIDE SEQUENCE</scope>
    <source>
        <strain evidence="2">UTEX B ZZ1240</strain>
    </source>
</reference>
<protein>
    <submittedName>
        <fullName evidence="2">Uncharacterized protein</fullName>
    </submittedName>
</protein>
<feature type="compositionally biased region" description="Low complexity" evidence="1">
    <location>
        <begin position="518"/>
        <end position="537"/>
    </location>
</feature>
<gene>
    <name evidence="2" type="ORF">JKP88DRAFT_245431</name>
</gene>
<feature type="region of interest" description="Disordered" evidence="1">
    <location>
        <begin position="111"/>
        <end position="169"/>
    </location>
</feature>
<feature type="compositionally biased region" description="Low complexity" evidence="1">
    <location>
        <begin position="144"/>
        <end position="167"/>
    </location>
</feature>
<feature type="compositionally biased region" description="Basic and acidic residues" evidence="1">
    <location>
        <begin position="371"/>
        <end position="385"/>
    </location>
</feature>
<feature type="compositionally biased region" description="Basic residues" evidence="1">
    <location>
        <begin position="357"/>
        <end position="370"/>
    </location>
</feature>
<evidence type="ECO:0000313" key="2">
    <source>
        <dbReference type="EMBL" id="KAG5182540.1"/>
    </source>
</evidence>
<feature type="region of interest" description="Disordered" evidence="1">
    <location>
        <begin position="518"/>
        <end position="571"/>
    </location>
</feature>
<feature type="region of interest" description="Disordered" evidence="1">
    <location>
        <begin position="349"/>
        <end position="504"/>
    </location>
</feature>
<feature type="compositionally biased region" description="Low complexity" evidence="1">
    <location>
        <begin position="556"/>
        <end position="571"/>
    </location>
</feature>
<sequence length="571" mass="59980">MEPRCKQQDNIKQGATGQRKYYHPPGCLTRTSMEQTRTSPSWESEPEHMAQWSAVTGGVVMPPYPYMPMDARGLSAPLGGRPVKSLQQIHMERSLQQQQQDLNDLHSAFQKAVQDAAKQQQHGRRQQDDESSSGGSMLDPMRLASCGSGSSSDSSSGSTTSQDKSASPLVVPPAMSWEAMAARFPKQGALVKQEGSPQPSGMPLSMAHMSPIPYWPYPQAPGFAAGIPAIPHLAHMYGLPHQQLPPQVGPPFFGMNMNLAGLGIPPGMVSMTGTASPGPGAAAAVAAAAAMNPAYMRGAAPGFFYGASYPQPGLPQGPYSVVPNAYMPPAAAAAAAAAGVGQAQLLADMTEDERRKANQRRRKQESRRRLREADPIGYREKEAKARRDRRLKQRARVGSDGETDSADRPPRSSECVAASSPLRHELPTPASAAAVAADQYQRRQQQHSGASDGGATSAEEGGSGAARARRVSSSAACPPPATAVAADDEDVDETGGRLHLRPQFAEDLRQAKRFKALAAAAKGRRPTSLSASSAGSSGDEDTASGVSDYTATSVESAASSLGGACGSTAQQ</sequence>
<keyword evidence="3" id="KW-1185">Reference proteome</keyword>
<feature type="compositionally biased region" description="Low complexity" evidence="1">
    <location>
        <begin position="111"/>
        <end position="120"/>
    </location>
</feature>
<evidence type="ECO:0000313" key="3">
    <source>
        <dbReference type="Proteomes" id="UP000664859"/>
    </source>
</evidence>
<feature type="compositionally biased region" description="Low complexity" evidence="1">
    <location>
        <begin position="430"/>
        <end position="460"/>
    </location>
</feature>
<evidence type="ECO:0000256" key="1">
    <source>
        <dbReference type="SAM" id="MobiDB-lite"/>
    </source>
</evidence>